<accession>A0A183PBG6</accession>
<dbReference type="Gene3D" id="3.40.50.300">
    <property type="entry name" value="P-loop containing nucleotide triphosphate hydrolases"/>
    <property type="match status" value="1"/>
</dbReference>
<protein>
    <submittedName>
        <fullName evidence="1">Uncharacterized protein</fullName>
    </submittedName>
</protein>
<dbReference type="InterPro" id="IPR027417">
    <property type="entry name" value="P-loop_NTPase"/>
</dbReference>
<dbReference type="SUPFAM" id="SSF52540">
    <property type="entry name" value="P-loop containing nucleoside triphosphate hydrolases"/>
    <property type="match status" value="1"/>
</dbReference>
<proteinExistence type="predicted"/>
<dbReference type="AlphaFoldDB" id="A0A183PBG6"/>
<evidence type="ECO:0000313" key="2">
    <source>
        <dbReference type="Proteomes" id="UP000269396"/>
    </source>
</evidence>
<gene>
    <name evidence="1" type="ORF">SMTD_LOCUS11702</name>
</gene>
<keyword evidence="2" id="KW-1185">Reference proteome</keyword>
<organism evidence="1 2">
    <name type="scientific">Schistosoma mattheei</name>
    <dbReference type="NCBI Taxonomy" id="31246"/>
    <lineage>
        <taxon>Eukaryota</taxon>
        <taxon>Metazoa</taxon>
        <taxon>Spiralia</taxon>
        <taxon>Lophotrochozoa</taxon>
        <taxon>Platyhelminthes</taxon>
        <taxon>Trematoda</taxon>
        <taxon>Digenea</taxon>
        <taxon>Strigeidida</taxon>
        <taxon>Schistosomatoidea</taxon>
        <taxon>Schistosomatidae</taxon>
        <taxon>Schistosoma</taxon>
    </lineage>
</organism>
<dbReference type="STRING" id="31246.A0A183PBG6"/>
<evidence type="ECO:0000313" key="1">
    <source>
        <dbReference type="EMBL" id="VDP58965.1"/>
    </source>
</evidence>
<reference evidence="1 2" key="1">
    <citation type="submission" date="2018-11" db="EMBL/GenBank/DDBJ databases">
        <authorList>
            <consortium name="Pathogen Informatics"/>
        </authorList>
    </citation>
    <scope>NUCLEOTIDE SEQUENCE [LARGE SCALE GENOMIC DNA]</scope>
    <source>
        <strain>Denwood</strain>
        <strain evidence="2">Zambia</strain>
    </source>
</reference>
<dbReference type="EMBL" id="UZAL01031706">
    <property type="protein sequence ID" value="VDP58965.1"/>
    <property type="molecule type" value="Genomic_DNA"/>
</dbReference>
<sequence>MTEAERPKVFIANVDRYDECNIAKFLSQLVIGRASKAEDEEAVEEGNVTSKQVGNPQTYSIYGTVDDSCKDPPGFVNIITMDDKRQDYVEKIIECDYIIYNIKDDHTVVDDALWILDQIHTNLESFTTQKIFILISSVLTWSKSALPDPAAWNNEEFIQLPGDGNNIVPTIHLRDLTSILQFVMEMRPAKHYILAKDDSQNTLREIVKAISTSMTTGHIKSISKEEALFCRDITPIRLCILGPPASGKTTLAKKLCEYYKLPHIHIKQVIDEAIANLVS</sequence>
<name>A0A183PBG6_9TREM</name>
<dbReference type="Proteomes" id="UP000269396">
    <property type="component" value="Unassembled WGS sequence"/>
</dbReference>